<protein>
    <recommendedName>
        <fullName evidence="5">Copper transport protein</fullName>
    </recommendedName>
</protein>
<evidence type="ECO:0000256" key="1">
    <source>
        <dbReference type="ARBA" id="ARBA00004141"/>
    </source>
</evidence>
<keyword evidence="5" id="KW-0813">Transport</keyword>
<evidence type="ECO:0000313" key="8">
    <source>
        <dbReference type="Proteomes" id="UP000184300"/>
    </source>
</evidence>
<feature type="transmembrane region" description="Helical" evidence="5">
    <location>
        <begin position="21"/>
        <end position="42"/>
    </location>
</feature>
<feature type="compositionally biased region" description="Acidic residues" evidence="6">
    <location>
        <begin position="261"/>
        <end position="281"/>
    </location>
</feature>
<dbReference type="Proteomes" id="UP000184300">
    <property type="component" value="Unassembled WGS sequence"/>
</dbReference>
<dbReference type="Pfam" id="PF04145">
    <property type="entry name" value="Ctr"/>
    <property type="match status" value="1"/>
</dbReference>
<keyword evidence="3 5" id="KW-1133">Transmembrane helix</keyword>
<evidence type="ECO:0000256" key="5">
    <source>
        <dbReference type="RuleBase" id="RU367022"/>
    </source>
</evidence>
<proteinExistence type="inferred from homology"/>
<gene>
    <name evidence="7" type="ORF">ASPGLDRAFT_61893</name>
</gene>
<dbReference type="VEuPathDB" id="FungiDB:ASPGLDRAFT_61893"/>
<dbReference type="OrthoDB" id="73901at2759"/>
<evidence type="ECO:0000256" key="3">
    <source>
        <dbReference type="ARBA" id="ARBA00022989"/>
    </source>
</evidence>
<organism evidence="7 8">
    <name type="scientific">Aspergillus glaucus CBS 516.65</name>
    <dbReference type="NCBI Taxonomy" id="1160497"/>
    <lineage>
        <taxon>Eukaryota</taxon>
        <taxon>Fungi</taxon>
        <taxon>Dikarya</taxon>
        <taxon>Ascomycota</taxon>
        <taxon>Pezizomycotina</taxon>
        <taxon>Eurotiomycetes</taxon>
        <taxon>Eurotiomycetidae</taxon>
        <taxon>Eurotiales</taxon>
        <taxon>Aspergillaceae</taxon>
        <taxon>Aspergillus</taxon>
        <taxon>Aspergillus subgen. Aspergillus</taxon>
    </lineage>
</organism>
<dbReference type="GO" id="GO:0005886">
    <property type="term" value="C:plasma membrane"/>
    <property type="evidence" value="ECO:0007669"/>
    <property type="project" value="TreeGrafter"/>
</dbReference>
<dbReference type="GO" id="GO:0005375">
    <property type="term" value="F:copper ion transmembrane transporter activity"/>
    <property type="evidence" value="ECO:0007669"/>
    <property type="project" value="UniProtKB-UniRule"/>
</dbReference>
<dbReference type="AlphaFoldDB" id="A0A1L9V5U4"/>
<keyword evidence="4 5" id="KW-0472">Membrane</keyword>
<feature type="transmembrane region" description="Helical" evidence="5">
    <location>
        <begin position="186"/>
        <end position="212"/>
    </location>
</feature>
<dbReference type="EMBL" id="KV878919">
    <property type="protein sequence ID" value="OJJ79293.1"/>
    <property type="molecule type" value="Genomic_DNA"/>
</dbReference>
<comment type="similarity">
    <text evidence="5">Belongs to the copper transporter (Ctr) (TC 1.A.56) family. SLC31A subfamily.</text>
</comment>
<feature type="transmembrane region" description="Helical" evidence="5">
    <location>
        <begin position="48"/>
        <end position="67"/>
    </location>
</feature>
<dbReference type="PANTHER" id="PTHR12483">
    <property type="entry name" value="SOLUTE CARRIER FAMILY 31 COPPER TRANSPORTERS"/>
    <property type="match status" value="1"/>
</dbReference>
<evidence type="ECO:0000256" key="6">
    <source>
        <dbReference type="SAM" id="MobiDB-lite"/>
    </source>
</evidence>
<evidence type="ECO:0000256" key="2">
    <source>
        <dbReference type="ARBA" id="ARBA00022692"/>
    </source>
</evidence>
<keyword evidence="2 5" id="KW-0812">Transmembrane</keyword>
<dbReference type="InterPro" id="IPR007274">
    <property type="entry name" value="Cop_transporter"/>
</dbReference>
<accession>A0A1L9V5U4</accession>
<dbReference type="GeneID" id="34464750"/>
<name>A0A1L9V5U4_ASPGL</name>
<keyword evidence="5" id="KW-0406">Ion transport</keyword>
<keyword evidence="5" id="KW-0186">Copper</keyword>
<dbReference type="RefSeq" id="XP_022395991.1">
    <property type="nucleotide sequence ID" value="XM_022548490.1"/>
</dbReference>
<feature type="region of interest" description="Disordered" evidence="6">
    <location>
        <begin position="228"/>
        <end position="294"/>
    </location>
</feature>
<comment type="subcellular location">
    <subcellularLocation>
        <location evidence="1 5">Membrane</location>
        <topology evidence="1 5">Multi-pass membrane protein</topology>
    </subcellularLocation>
</comment>
<reference evidence="8" key="1">
    <citation type="journal article" date="2017" name="Genome Biol.">
        <title>Comparative genomics reveals high biological diversity and specific adaptations in the industrially and medically important fungal genus Aspergillus.</title>
        <authorList>
            <person name="de Vries R.P."/>
            <person name="Riley R."/>
            <person name="Wiebenga A."/>
            <person name="Aguilar-Osorio G."/>
            <person name="Amillis S."/>
            <person name="Uchima C.A."/>
            <person name="Anderluh G."/>
            <person name="Asadollahi M."/>
            <person name="Askin M."/>
            <person name="Barry K."/>
            <person name="Battaglia E."/>
            <person name="Bayram O."/>
            <person name="Benocci T."/>
            <person name="Braus-Stromeyer S.A."/>
            <person name="Caldana C."/>
            <person name="Canovas D."/>
            <person name="Cerqueira G.C."/>
            <person name="Chen F."/>
            <person name="Chen W."/>
            <person name="Choi C."/>
            <person name="Clum A."/>
            <person name="Dos Santos R.A."/>
            <person name="Damasio A.R."/>
            <person name="Diallinas G."/>
            <person name="Emri T."/>
            <person name="Fekete E."/>
            <person name="Flipphi M."/>
            <person name="Freyberg S."/>
            <person name="Gallo A."/>
            <person name="Gournas C."/>
            <person name="Habgood R."/>
            <person name="Hainaut M."/>
            <person name="Harispe M.L."/>
            <person name="Henrissat B."/>
            <person name="Hilden K.S."/>
            <person name="Hope R."/>
            <person name="Hossain A."/>
            <person name="Karabika E."/>
            <person name="Karaffa L."/>
            <person name="Karanyi Z."/>
            <person name="Krasevec N."/>
            <person name="Kuo A."/>
            <person name="Kusch H."/>
            <person name="LaButti K."/>
            <person name="Lagendijk E.L."/>
            <person name="Lapidus A."/>
            <person name="Levasseur A."/>
            <person name="Lindquist E."/>
            <person name="Lipzen A."/>
            <person name="Logrieco A.F."/>
            <person name="MacCabe A."/>
            <person name="Maekelae M.R."/>
            <person name="Malavazi I."/>
            <person name="Melin P."/>
            <person name="Meyer V."/>
            <person name="Mielnichuk N."/>
            <person name="Miskei M."/>
            <person name="Molnar A.P."/>
            <person name="Mule G."/>
            <person name="Ngan C.Y."/>
            <person name="Orejas M."/>
            <person name="Orosz E."/>
            <person name="Ouedraogo J.P."/>
            <person name="Overkamp K.M."/>
            <person name="Park H.-S."/>
            <person name="Perrone G."/>
            <person name="Piumi F."/>
            <person name="Punt P.J."/>
            <person name="Ram A.F."/>
            <person name="Ramon A."/>
            <person name="Rauscher S."/>
            <person name="Record E."/>
            <person name="Riano-Pachon D.M."/>
            <person name="Robert V."/>
            <person name="Roehrig J."/>
            <person name="Ruller R."/>
            <person name="Salamov A."/>
            <person name="Salih N.S."/>
            <person name="Samson R.A."/>
            <person name="Sandor E."/>
            <person name="Sanguinetti M."/>
            <person name="Schuetze T."/>
            <person name="Sepcic K."/>
            <person name="Shelest E."/>
            <person name="Sherlock G."/>
            <person name="Sophianopoulou V."/>
            <person name="Squina F.M."/>
            <person name="Sun H."/>
            <person name="Susca A."/>
            <person name="Todd R.B."/>
            <person name="Tsang A."/>
            <person name="Unkles S.E."/>
            <person name="van de Wiele N."/>
            <person name="van Rossen-Uffink D."/>
            <person name="Oliveira J.V."/>
            <person name="Vesth T.C."/>
            <person name="Visser J."/>
            <person name="Yu J.-H."/>
            <person name="Zhou M."/>
            <person name="Andersen M.R."/>
            <person name="Archer D.B."/>
            <person name="Baker S.E."/>
            <person name="Benoit I."/>
            <person name="Brakhage A.A."/>
            <person name="Braus G.H."/>
            <person name="Fischer R."/>
            <person name="Frisvad J.C."/>
            <person name="Goldman G.H."/>
            <person name="Houbraken J."/>
            <person name="Oakley B."/>
            <person name="Pocsi I."/>
            <person name="Scazzocchio C."/>
            <person name="Seiboth B."/>
            <person name="vanKuyk P.A."/>
            <person name="Wortman J."/>
            <person name="Dyer P.S."/>
            <person name="Grigoriev I.V."/>
        </authorList>
    </citation>
    <scope>NUCLEOTIDE SEQUENCE [LARGE SCALE GENOMIC DNA]</scope>
    <source>
        <strain evidence="8">CBS 516.65</strain>
    </source>
</reference>
<keyword evidence="5" id="KW-0187">Copper transport</keyword>
<evidence type="ECO:0000313" key="7">
    <source>
        <dbReference type="EMBL" id="OJJ79293.1"/>
    </source>
</evidence>
<dbReference type="PANTHER" id="PTHR12483:SF27">
    <property type="entry name" value="COPPER TRANSPORT PROTEIN CTR1"/>
    <property type="match status" value="1"/>
</dbReference>
<keyword evidence="8" id="KW-1185">Reference proteome</keyword>
<evidence type="ECO:0000256" key="4">
    <source>
        <dbReference type="ARBA" id="ARBA00023136"/>
    </source>
</evidence>
<sequence length="330" mass="37110">MDHDHGTVNMTMEMKYPDHGHGMVMPAVFITGTHITLFFNSWRTSSLTSYLLALFLLFVLALFNRFLGVLKLQLDARIETPLVPNVPITAPPPALRRHPLIPKNHASPLPRYVKSHNAHDGDHFPPAPFSHAQSEEWNEFISGRPTKPQGPTVRFLRALSGTWTTREPWNWRRRSLRSLLEGARALIGYMLMLAVMTFNTGVLCAVIGGIIVGELVLGQYAQSGWQDGACHDVSSDDKENQTDASSDLSEIFSDNGSDSDSTSDLELDSEDSDDEDEDEPNDNISNDEGQLPPEHYLAQVESLNVSQLRQKRYSDATQERLDETCMYWNR</sequence>
<dbReference type="STRING" id="1160497.A0A1L9V5U4"/>
<feature type="compositionally biased region" description="Basic and acidic residues" evidence="6">
    <location>
        <begin position="229"/>
        <end position="241"/>
    </location>
</feature>